<evidence type="ECO:0000313" key="2">
    <source>
        <dbReference type="EMBL" id="APA94841.1"/>
    </source>
</evidence>
<evidence type="ECO:0000256" key="1">
    <source>
        <dbReference type="SAM" id="MobiDB-lite"/>
    </source>
</evidence>
<dbReference type="EMBL" id="CP017839">
    <property type="protein sequence ID" value="APA94841.1"/>
    <property type="molecule type" value="Genomic_DNA"/>
</dbReference>
<gene>
    <name evidence="2" type="ORF">NS506_00762</name>
</gene>
<sequence length="584" mass="60980">MTLTPEQLATLPEHWDRTRTPFFPGLNFHLESFYNPDGTRKTAEQIAAEKAARNAPAPDQPVAQDLSTTPDGSNGLPPRGPALPTSKVDLTASGIIDFDPANPVELALLFPALAGPETRVNLPGGGTATKTFSHTDSGWQTHYTIDTPDGQHLGWNTAGASWTTPAGKTVNRTTLGEALAANDTPLPTLPEAVPSGADSPPVFYDPPLDPAEAARQRRLSMLNQLGVDPNTLVDTTTGHSGEVLDVSVTGPDHITHVVTALNDPYRTGRLYEFFVHSDGALTDTNGNPIYPAGDALLHVTADGNPLIPINPEAAKAVLHNNWIGSDGVHQIGFPDSDVATETYWDKQTKFVVSPLDDISYQVAEIPVPAGVHAQHLYRVANGGLLVEDDKGLHWATDPGRSPTGDEILGEFLPELASWMIADGLGRVVAKPLGWAWRAALGAAARSSAEAAADSAEATAARTLINTTPETRAAAVAADQAAAQAAIAQAAAARQATEDALAAQQAAAKAAAQKAANQATTAPANATARATTLNLVPTTPVTAIVKAAIEASDSQAATQVMQVIRLTPSGTGLGKLLELQHNLVS</sequence>
<proteinExistence type="predicted"/>
<dbReference type="KEGG" id="nsr:NS506_00762"/>
<organism evidence="2 3">
    <name type="scientific">Nocardia seriolae</name>
    <dbReference type="NCBI Taxonomy" id="37332"/>
    <lineage>
        <taxon>Bacteria</taxon>
        <taxon>Bacillati</taxon>
        <taxon>Actinomycetota</taxon>
        <taxon>Actinomycetes</taxon>
        <taxon>Mycobacteriales</taxon>
        <taxon>Nocardiaceae</taxon>
        <taxon>Nocardia</taxon>
    </lineage>
</organism>
<evidence type="ECO:0000313" key="3">
    <source>
        <dbReference type="Proteomes" id="UP000180166"/>
    </source>
</evidence>
<dbReference type="AlphaFoldDB" id="A0ABC8AL11"/>
<reference evidence="2 3" key="1">
    <citation type="submission" date="2016-10" db="EMBL/GenBank/DDBJ databases">
        <title>Genome sequence of Nocardia seriolae strain EM150506, isolated from Anguila japonica.</title>
        <authorList>
            <person name="Han H.-J."/>
        </authorList>
    </citation>
    <scope>NUCLEOTIDE SEQUENCE [LARGE SCALE GENOMIC DNA]</scope>
    <source>
        <strain evidence="2 3">EM150506</strain>
    </source>
</reference>
<name>A0ABC8AL11_9NOCA</name>
<feature type="region of interest" description="Disordered" evidence="1">
    <location>
        <begin position="49"/>
        <end position="86"/>
    </location>
</feature>
<dbReference type="RefSeq" id="WP_071343429.1">
    <property type="nucleotide sequence ID" value="NZ_CP017839.1"/>
</dbReference>
<dbReference type="Proteomes" id="UP000180166">
    <property type="component" value="Chromosome"/>
</dbReference>
<protein>
    <submittedName>
        <fullName evidence="2">Antifreeze protein Maxi</fullName>
    </submittedName>
</protein>
<accession>A0ABC8AL11</accession>